<feature type="transmembrane region" description="Helical" evidence="2">
    <location>
        <begin position="12"/>
        <end position="30"/>
    </location>
</feature>
<evidence type="ECO:0000313" key="5">
    <source>
        <dbReference type="Proteomes" id="UP000322084"/>
    </source>
</evidence>
<keyword evidence="2" id="KW-0812">Transmembrane</keyword>
<dbReference type="RefSeq" id="WP_150000287.1">
    <property type="nucleotide sequence ID" value="NZ_BKCL01000004.1"/>
</dbReference>
<evidence type="ECO:0000256" key="1">
    <source>
        <dbReference type="SAM" id="MobiDB-lite"/>
    </source>
</evidence>
<gene>
    <name evidence="3" type="ORF">JCM17844_15270</name>
    <name evidence="4" type="ORF">JCM17845_06100</name>
</gene>
<evidence type="ECO:0000256" key="2">
    <source>
        <dbReference type="SAM" id="Phobius"/>
    </source>
</evidence>
<evidence type="ECO:0000313" key="6">
    <source>
        <dbReference type="Proteomes" id="UP000325187"/>
    </source>
</evidence>
<sequence length="69" mass="7685">MYEAISKIAGTWGLLFLLVLFVAAVAYALWPSNKKTFDHARNLPLEDDGPLEDSLHENSPEDEKGEGRP</sequence>
<name>A0A5A7MPE1_9PROT</name>
<dbReference type="InterPro" id="IPR008621">
    <property type="entry name" value="Cbb3-typ_cyt_oxidase_comp"/>
</dbReference>
<keyword evidence="2" id="KW-0472">Membrane</keyword>
<dbReference type="EMBL" id="BKCM01000002">
    <property type="protein sequence ID" value="GEQ99986.1"/>
    <property type="molecule type" value="Genomic_DNA"/>
</dbReference>
<feature type="compositionally biased region" description="Basic and acidic residues" evidence="1">
    <location>
        <begin position="53"/>
        <end position="69"/>
    </location>
</feature>
<accession>A0A5A7MVY0</accession>
<dbReference type="Proteomes" id="UP000322084">
    <property type="component" value="Unassembled WGS sequence"/>
</dbReference>
<evidence type="ECO:0008006" key="7">
    <source>
        <dbReference type="Google" id="ProtNLM"/>
    </source>
</evidence>
<dbReference type="EMBL" id="BKCL01000004">
    <property type="protein sequence ID" value="GEQ97890.1"/>
    <property type="molecule type" value="Genomic_DNA"/>
</dbReference>
<dbReference type="Pfam" id="PF05545">
    <property type="entry name" value="FixQ"/>
    <property type="match status" value="1"/>
</dbReference>
<accession>A0A5A7MPE1</accession>
<evidence type="ECO:0000313" key="4">
    <source>
        <dbReference type="EMBL" id="GEQ99986.1"/>
    </source>
</evidence>
<dbReference type="Proteomes" id="UP000325187">
    <property type="component" value="Unassembled WGS sequence"/>
</dbReference>
<keyword evidence="2" id="KW-1133">Transmembrane helix</keyword>
<keyword evidence="6" id="KW-1185">Reference proteome</keyword>
<comment type="caution">
    <text evidence="3">The sequence shown here is derived from an EMBL/GenBank/DDBJ whole genome shotgun (WGS) entry which is preliminary data.</text>
</comment>
<evidence type="ECO:0000313" key="3">
    <source>
        <dbReference type="EMBL" id="GEQ97890.1"/>
    </source>
</evidence>
<feature type="region of interest" description="Disordered" evidence="1">
    <location>
        <begin position="41"/>
        <end position="69"/>
    </location>
</feature>
<dbReference type="AlphaFoldDB" id="A0A5A7MPE1"/>
<organism evidence="3 5">
    <name type="scientific">Iodidimonas gelatinilytica</name>
    <dbReference type="NCBI Taxonomy" id="1236966"/>
    <lineage>
        <taxon>Bacteria</taxon>
        <taxon>Pseudomonadati</taxon>
        <taxon>Pseudomonadota</taxon>
        <taxon>Alphaproteobacteria</taxon>
        <taxon>Iodidimonadales</taxon>
        <taxon>Iodidimonadaceae</taxon>
        <taxon>Iodidimonas</taxon>
    </lineage>
</organism>
<reference evidence="5 6" key="1">
    <citation type="submission" date="2019-09" db="EMBL/GenBank/DDBJ databases">
        <title>NBRP : Genome information of microbial organism related human and environment.</title>
        <authorList>
            <person name="Hattori M."/>
            <person name="Oshima K."/>
            <person name="Inaba H."/>
            <person name="Suda W."/>
            <person name="Sakamoto M."/>
            <person name="Iino T."/>
            <person name="Kitahara M."/>
            <person name="Oshida Y."/>
            <person name="Iida T."/>
            <person name="Kudo T."/>
            <person name="Itoh T."/>
            <person name="Ohkuma M."/>
        </authorList>
    </citation>
    <scope>NUCLEOTIDE SEQUENCE [LARGE SCALE GENOMIC DNA]</scope>
    <source>
        <strain evidence="3 5">Hi-2</strain>
        <strain evidence="4 6">Mie-1</strain>
    </source>
</reference>
<proteinExistence type="predicted"/>
<protein>
    <recommendedName>
        <fullName evidence="7">CcoQ/FixQ family Cbb3-type cytochrome c oxidase assembly chaperone</fullName>
    </recommendedName>
</protein>